<proteinExistence type="predicted"/>
<accession>A0A6G1IV89</accession>
<organism evidence="1 2">
    <name type="scientific">Lentithecium fluviatile CBS 122367</name>
    <dbReference type="NCBI Taxonomy" id="1168545"/>
    <lineage>
        <taxon>Eukaryota</taxon>
        <taxon>Fungi</taxon>
        <taxon>Dikarya</taxon>
        <taxon>Ascomycota</taxon>
        <taxon>Pezizomycotina</taxon>
        <taxon>Dothideomycetes</taxon>
        <taxon>Pleosporomycetidae</taxon>
        <taxon>Pleosporales</taxon>
        <taxon>Massarineae</taxon>
        <taxon>Lentitheciaceae</taxon>
        <taxon>Lentithecium</taxon>
    </lineage>
</organism>
<name>A0A6G1IV89_9PLEO</name>
<reference evidence="1" key="1">
    <citation type="journal article" date="2020" name="Stud. Mycol.">
        <title>101 Dothideomycetes genomes: a test case for predicting lifestyles and emergence of pathogens.</title>
        <authorList>
            <person name="Haridas S."/>
            <person name="Albert R."/>
            <person name="Binder M."/>
            <person name="Bloem J."/>
            <person name="Labutti K."/>
            <person name="Salamov A."/>
            <person name="Andreopoulos B."/>
            <person name="Baker S."/>
            <person name="Barry K."/>
            <person name="Bills G."/>
            <person name="Bluhm B."/>
            <person name="Cannon C."/>
            <person name="Castanera R."/>
            <person name="Culley D."/>
            <person name="Daum C."/>
            <person name="Ezra D."/>
            <person name="Gonzalez J."/>
            <person name="Henrissat B."/>
            <person name="Kuo A."/>
            <person name="Liang C."/>
            <person name="Lipzen A."/>
            <person name="Lutzoni F."/>
            <person name="Magnuson J."/>
            <person name="Mondo S."/>
            <person name="Nolan M."/>
            <person name="Ohm R."/>
            <person name="Pangilinan J."/>
            <person name="Park H.-J."/>
            <person name="Ramirez L."/>
            <person name="Alfaro M."/>
            <person name="Sun H."/>
            <person name="Tritt A."/>
            <person name="Yoshinaga Y."/>
            <person name="Zwiers L.-H."/>
            <person name="Turgeon B."/>
            <person name="Goodwin S."/>
            <person name="Spatafora J."/>
            <person name="Crous P."/>
            <person name="Grigoriev I."/>
        </authorList>
    </citation>
    <scope>NUCLEOTIDE SEQUENCE</scope>
    <source>
        <strain evidence="1">CBS 122367</strain>
    </source>
</reference>
<dbReference type="InterPro" id="IPR036047">
    <property type="entry name" value="F-box-like_dom_sf"/>
</dbReference>
<dbReference type="SUPFAM" id="SSF81383">
    <property type="entry name" value="F-box domain"/>
    <property type="match status" value="1"/>
</dbReference>
<dbReference type="Proteomes" id="UP000799291">
    <property type="component" value="Unassembled WGS sequence"/>
</dbReference>
<protein>
    <submittedName>
        <fullName evidence="1">Uncharacterized protein</fullName>
    </submittedName>
</protein>
<sequence>MGTRTPLAEYNLTLLYGREYADGKGRHTNILRQRHIAHIQQRVPDRHSRIASTHHQRGHDSQRPAFISHWRWHVSSSPLTTASLALSPIMKFPTEILCVAVAFLDHDDVKACRLVCRGFRDSAWPVFRNAFGDALSDTVFDLGSQRSWDKFMDISRTEELVLYMRDLQFGCGHSRPGTKGAHFHETAPYSWDLPEDDRERLKNAESIAHPCMWVSNAEGARHAHDTGLAISKLTSILSSFPKIRKIRFQDRFVPVEYRSTKMVPIMWEDDPGLSSHERSQMCHMDFAALNILLQSLASERATVRDLAIPLVGEGTLTFKLPTSIQIMRTVVSKLASLHVYGHI</sequence>
<keyword evidence="2" id="KW-1185">Reference proteome</keyword>
<dbReference type="OrthoDB" id="3797353at2759"/>
<gene>
    <name evidence="1" type="ORF">K458DRAFT_488984</name>
</gene>
<evidence type="ECO:0000313" key="1">
    <source>
        <dbReference type="EMBL" id="KAF2681873.1"/>
    </source>
</evidence>
<dbReference type="AlphaFoldDB" id="A0A6G1IV89"/>
<dbReference type="EMBL" id="MU005589">
    <property type="protein sequence ID" value="KAF2681873.1"/>
    <property type="molecule type" value="Genomic_DNA"/>
</dbReference>
<evidence type="ECO:0000313" key="2">
    <source>
        <dbReference type="Proteomes" id="UP000799291"/>
    </source>
</evidence>
<dbReference type="CDD" id="cd09917">
    <property type="entry name" value="F-box_SF"/>
    <property type="match status" value="1"/>
</dbReference>